<proteinExistence type="predicted"/>
<name>A0AC60A0L6_RANTA</name>
<feature type="non-terminal residue" evidence="1">
    <location>
        <position position="1"/>
    </location>
</feature>
<reference evidence="1" key="2">
    <citation type="submission" date="2025-03" db="EMBL/GenBank/DDBJ databases">
        <authorList>
            <consortium name="ELIXIR-Norway"/>
            <consortium name="Elixir Norway"/>
        </authorList>
    </citation>
    <scope>NUCLEOTIDE SEQUENCE</scope>
</reference>
<feature type="non-terminal residue" evidence="1">
    <location>
        <position position="268"/>
    </location>
</feature>
<organism evidence="1 2">
    <name type="scientific">Rangifer tarandus platyrhynchus</name>
    <name type="common">Svalbard reindeer</name>
    <dbReference type="NCBI Taxonomy" id="3082113"/>
    <lineage>
        <taxon>Eukaryota</taxon>
        <taxon>Metazoa</taxon>
        <taxon>Chordata</taxon>
        <taxon>Craniata</taxon>
        <taxon>Vertebrata</taxon>
        <taxon>Euteleostomi</taxon>
        <taxon>Mammalia</taxon>
        <taxon>Eutheria</taxon>
        <taxon>Laurasiatheria</taxon>
        <taxon>Artiodactyla</taxon>
        <taxon>Ruminantia</taxon>
        <taxon>Pecora</taxon>
        <taxon>Cervidae</taxon>
        <taxon>Odocoileinae</taxon>
        <taxon>Rangifer</taxon>
    </lineage>
</organism>
<dbReference type="EMBL" id="OX596090">
    <property type="protein sequence ID" value="CAN0541476.1"/>
    <property type="molecule type" value="Genomic_DNA"/>
</dbReference>
<gene>
    <name evidence="1" type="ORF">MRATA1EN22A_LOCUS25419</name>
</gene>
<accession>A0AC60A0L6</accession>
<reference evidence="1" key="1">
    <citation type="submission" date="2023-05" db="EMBL/GenBank/DDBJ databases">
        <authorList>
            <consortium name="ELIXIR-Norway"/>
        </authorList>
    </citation>
    <scope>NUCLEOTIDE SEQUENCE</scope>
</reference>
<evidence type="ECO:0000313" key="2">
    <source>
        <dbReference type="Proteomes" id="UP001162501"/>
    </source>
</evidence>
<sequence>MGARGRVREETGRGGRRGRGTGRGRGGGGGRKLDKLGLYPRARVSRFRLPPGGHHRGDRAAPYGRGASPRERHGGSPQPPVAAAASSRQRPGLGGGMRKGRLKMKWGGGEAPPNPRRTVAQGPDGPAFPLLPVGLSTPGAPRCGCSPRLGSTPLPTPPPSPPLAPGPAAAAALPAPEAAQCAQPHCGPAQTAKHLPLGRGGGVDQCVRARARAGWGLVGGGGRPGAEGGRGPAGPGTRASGAEEATGRAGEEQEKRGGGAGERKRTCV</sequence>
<dbReference type="Proteomes" id="UP001162501">
    <property type="component" value="Chromosome 6"/>
</dbReference>
<evidence type="ECO:0000313" key="1">
    <source>
        <dbReference type="EMBL" id="CAN0541476.1"/>
    </source>
</evidence>
<protein>
    <submittedName>
        <fullName evidence="1">Uncharacterized protein</fullName>
    </submittedName>
</protein>